<dbReference type="RefSeq" id="WP_066492871.1">
    <property type="nucleotide sequence ID" value="NZ_CP013388.1"/>
</dbReference>
<feature type="domain" description="Rad50/SbcC-type AAA" evidence="2">
    <location>
        <begin position="5"/>
        <end position="238"/>
    </location>
</feature>
<dbReference type="AlphaFoldDB" id="A0A1B4FV92"/>
<dbReference type="Pfam" id="PF13476">
    <property type="entry name" value="AAA_23"/>
    <property type="match status" value="1"/>
</dbReference>
<evidence type="ECO:0000313" key="3">
    <source>
        <dbReference type="EMBL" id="AOJ07564.1"/>
    </source>
</evidence>
<keyword evidence="1" id="KW-0175">Coiled coil</keyword>
<dbReference type="InterPro" id="IPR038729">
    <property type="entry name" value="Rad50/SbcC_AAA"/>
</dbReference>
<name>A0A1B4FV92_9BURK</name>
<dbReference type="PANTHER" id="PTHR32114:SF2">
    <property type="entry name" value="ABC TRANSPORTER ABCH.3"/>
    <property type="match status" value="1"/>
</dbReference>
<feature type="coiled-coil region" evidence="1">
    <location>
        <begin position="595"/>
        <end position="622"/>
    </location>
</feature>
<accession>A0A1B4FV92</accession>
<evidence type="ECO:0000259" key="2">
    <source>
        <dbReference type="Pfam" id="PF13476"/>
    </source>
</evidence>
<feature type="coiled-coil region" evidence="1">
    <location>
        <begin position="784"/>
        <end position="811"/>
    </location>
</feature>
<dbReference type="GO" id="GO:0006302">
    <property type="term" value="P:double-strand break repair"/>
    <property type="evidence" value="ECO:0007669"/>
    <property type="project" value="InterPro"/>
</dbReference>
<feature type="coiled-coil region" evidence="1">
    <location>
        <begin position="334"/>
        <end position="361"/>
    </location>
</feature>
<evidence type="ECO:0000313" key="4">
    <source>
        <dbReference type="Proteomes" id="UP000067711"/>
    </source>
</evidence>
<dbReference type="EMBL" id="CP013388">
    <property type="protein sequence ID" value="AOJ07564.1"/>
    <property type="molecule type" value="Genomic_DNA"/>
</dbReference>
<protein>
    <submittedName>
        <fullName evidence="3">Chromosome segregation protein SMC</fullName>
    </submittedName>
</protein>
<dbReference type="PANTHER" id="PTHR32114">
    <property type="entry name" value="ABC TRANSPORTER ABCH.3"/>
    <property type="match status" value="1"/>
</dbReference>
<dbReference type="GO" id="GO:0016887">
    <property type="term" value="F:ATP hydrolysis activity"/>
    <property type="evidence" value="ECO:0007669"/>
    <property type="project" value="InterPro"/>
</dbReference>
<evidence type="ECO:0000256" key="1">
    <source>
        <dbReference type="SAM" id="Coils"/>
    </source>
</evidence>
<sequence length="1163" mass="128540">MKIRSLRLKNLNSLKGEWHIDFTKPPFSDNGLFAIVGPTGAGKSTLLDAICLALYHETPRLKTVSASVNDIMTRHTADCLAEVEFEVKGEVYRAFWSQRRARDKADGALQPPKVELAKGDGTILANQISEKLKRVIEITRLDFPRFTRSMLLAQGGFAAFLNANANDRAELLEELTGTEIYGEISRRVYGRAGAASELLKNLRAQADGMDLLTTEQRETIQQEIASLTAQLGTLADQLKTLRAHRQWRVDMTQAEGAIQAAQAGLAKARAAFDEAAGDLARLATSEPAETLRPLYDALQSAEAACGKTGTELAERRGDRVAQAATQYREHGIAVQLAERTSADAQRQLETLDSEKHQLDARCASNRRHATLGERNGVWRQQFDHRQQTADAIQGREKADSELDGKLADERGKSATQVAAVERAEQAKSEANTRLRALHAAQEQRLAGSTLVDGRQRWQAAQRNLVAWQKLEELANRQRAYASEQNSLVESLKRIEAEMAEHETRLNALQAENARLNEQAADKQKLLEQEQIIRSLAEHRERLQPGEACPLCGSLEHPAIEAYGAIDVSATANALRMLKAAIQASDQQMRGASETLAAHRATHQQQQARNERLLTEIEQGQRNWDELAASMESDQPLDRTDWSLPERLAERRELAEGAAAALKQTLDAAEQAEDELNGARKVDAERAEALQTARAAHALLEQAIQGMNERQAEIRRELADLRAALTRDEGVLLASIRDAGFEQAELPANADTWLRSREDEWREWQRMQQRLQTLSEARVRQQAQCDAALARLETWQERHRKLEEKRTDATDTTDATDATDADAIVDFSAIDDPAHALSACVDRIESFTHALASLDGRITQLDGLQTQQRAALAEAAATWQTALATSPFPDLPAFLAALLPADERKRLQTLKQQCEQGNQTASALLQSAHEKLASVQSQPTRSEATLDELTTQIESLDAQTASINGQLGGKRGLLTRDDELRRNQQTLFAQIEAQAKETDVWQRLDSLIGSAKGDKFRKFAQGLTLDHLLTLANRHLDRLHARYLLRRKSTGELELEIVDRWQADATRDTRTLSGGESFLVSLALALALSDLVSHKTSIDSLFLDEGFGTLDGDTLEIALNALDALNASGKMIGVISHVDGLKDRIATQIRVEKGGGIGHSRLVI</sequence>
<feature type="coiled-coil region" evidence="1">
    <location>
        <begin position="484"/>
        <end position="532"/>
    </location>
</feature>
<dbReference type="SUPFAM" id="SSF52540">
    <property type="entry name" value="P-loop containing nucleoside triphosphate hydrolases"/>
    <property type="match status" value="1"/>
</dbReference>
<proteinExistence type="predicted"/>
<gene>
    <name evidence="3" type="ORF">WS71_09760</name>
</gene>
<feature type="coiled-coil region" evidence="1">
    <location>
        <begin position="651"/>
        <end position="723"/>
    </location>
</feature>
<organism evidence="3 4">
    <name type="scientific">Burkholderia mayonis</name>
    <dbReference type="NCBI Taxonomy" id="1385591"/>
    <lineage>
        <taxon>Bacteria</taxon>
        <taxon>Pseudomonadati</taxon>
        <taxon>Pseudomonadota</taxon>
        <taxon>Betaproteobacteria</taxon>
        <taxon>Burkholderiales</taxon>
        <taxon>Burkholderiaceae</taxon>
        <taxon>Burkholderia</taxon>
        <taxon>pseudomallei group</taxon>
    </lineage>
</organism>
<dbReference type="Gene3D" id="3.40.50.300">
    <property type="entry name" value="P-loop containing nucleotide triphosphate hydrolases"/>
    <property type="match status" value="2"/>
</dbReference>
<dbReference type="InterPro" id="IPR027417">
    <property type="entry name" value="P-loop_NTPase"/>
</dbReference>
<dbReference type="Pfam" id="PF13558">
    <property type="entry name" value="SbcC_Walker_B"/>
    <property type="match status" value="1"/>
</dbReference>
<dbReference type="Proteomes" id="UP000067711">
    <property type="component" value="Chromosome 2"/>
</dbReference>
<reference evidence="3 4" key="1">
    <citation type="submission" date="2015-12" db="EMBL/GenBank/DDBJ databases">
        <title>Diversity of Burkholderia near neighbor genomes.</title>
        <authorList>
            <person name="Sahl J."/>
            <person name="Wagner D."/>
            <person name="Keim P."/>
        </authorList>
    </citation>
    <scope>NUCLEOTIDE SEQUENCE [LARGE SCALE GENOMIC DNA]</scope>
    <source>
        <strain evidence="3 4">BDU8</strain>
    </source>
</reference>